<evidence type="ECO:0000256" key="2">
    <source>
        <dbReference type="SAM" id="MobiDB-lite"/>
    </source>
</evidence>
<feature type="region of interest" description="Disordered" evidence="2">
    <location>
        <begin position="498"/>
        <end position="533"/>
    </location>
</feature>
<name>A0A6P1NXY7_9BACT</name>
<organism evidence="5 6">
    <name type="scientific">Nibribacter ruber</name>
    <dbReference type="NCBI Taxonomy" id="2698458"/>
    <lineage>
        <taxon>Bacteria</taxon>
        <taxon>Pseudomonadati</taxon>
        <taxon>Bacteroidota</taxon>
        <taxon>Cytophagia</taxon>
        <taxon>Cytophagales</taxon>
        <taxon>Hymenobacteraceae</taxon>
        <taxon>Nibribacter</taxon>
    </lineage>
</organism>
<dbReference type="PANTHER" id="PTHR36504">
    <property type="entry name" value="LIPOPOLYSACCHARIDE EXPORT SYSTEM PROTEIN LPTA"/>
    <property type="match status" value="1"/>
</dbReference>
<dbReference type="RefSeq" id="WP_160690413.1">
    <property type="nucleotide sequence ID" value="NZ_CP047897.1"/>
</dbReference>
<dbReference type="GO" id="GO:0015920">
    <property type="term" value="P:lipopolysaccharide transport"/>
    <property type="evidence" value="ECO:0007669"/>
    <property type="project" value="TreeGrafter"/>
</dbReference>
<dbReference type="Pfam" id="PF13100">
    <property type="entry name" value="OstA_2"/>
    <property type="match status" value="1"/>
</dbReference>
<evidence type="ECO:0000259" key="4">
    <source>
        <dbReference type="Pfam" id="PF13100"/>
    </source>
</evidence>
<feature type="compositionally biased region" description="Basic residues" evidence="2">
    <location>
        <begin position="499"/>
        <end position="527"/>
    </location>
</feature>
<reference evidence="5 6" key="1">
    <citation type="submission" date="2020-01" db="EMBL/GenBank/DDBJ databases">
        <authorList>
            <person name="Kim M."/>
        </authorList>
    </citation>
    <scope>NUCLEOTIDE SEQUENCE [LARGE SCALE GENOMIC DNA]</scope>
    <source>
        <strain evidence="5 6">BT10</strain>
    </source>
</reference>
<evidence type="ECO:0000313" key="5">
    <source>
        <dbReference type="EMBL" id="QHL87214.1"/>
    </source>
</evidence>
<feature type="domain" description="Organic solvent tolerance-like N-terminal" evidence="4">
    <location>
        <begin position="32"/>
        <end position="181"/>
    </location>
</feature>
<feature type="chain" id="PRO_5026985717" description="Organic solvent tolerance-like N-terminal domain-containing protein" evidence="3">
    <location>
        <begin position="23"/>
        <end position="533"/>
    </location>
</feature>
<dbReference type="PANTHER" id="PTHR36504:SF1">
    <property type="entry name" value="LIPOPOLYSACCHARIDE EXPORT SYSTEM PROTEIN LPTA"/>
    <property type="match status" value="1"/>
</dbReference>
<keyword evidence="6" id="KW-1185">Reference proteome</keyword>
<feature type="signal peptide" evidence="3">
    <location>
        <begin position="1"/>
        <end position="22"/>
    </location>
</feature>
<evidence type="ECO:0000256" key="1">
    <source>
        <dbReference type="ARBA" id="ARBA00022729"/>
    </source>
</evidence>
<sequence>MTFTKVVFASLISLITVVGAFAQGGQPVQVSANTLQKGKYNGQDVRRLLGNVIMKQGTTTLTADSAYQYEDDANRLEVFSNVRIVQENMTATSATASYDGTKRIANMRGGVVLQDQEMTLTTPSLDYNLDAKRAYYTETGNIVGADYTIKSAIGAYQTESKTLSFKRNIVLVTKGSEVQSDTMSYNTMSKIVEFFGPTTVKSPDGTLYATRGTYNTVTRESNFRGGASIKTPEYLIKGEILTYDKQREYFTATQKVSMTSFKNNTVITGEVAKYWRAQGKSKVYGSPVMRNIMKQDTMYLSADTLYSVESVTDKTKKGILYAYYGVRIYKSDLQGLCDSLTYNLNDSTIYMSRNPKIWANKSQLTADSVELQLANNTLHQMRLFGNAFAISQDTLDNFNQVKGRKMLGHFLDGKLRRIDVNGNGESIYFALQGDTLMMGMNRAVCSDMRLLFQNGQVESITFITDPEAKLIPPHELAEPDKRLTGFVWLEKEKPTRAKVLAKRAPAKPRPVAKPKKKAPAPKKKKAPAGRIIG</sequence>
<evidence type="ECO:0000313" key="6">
    <source>
        <dbReference type="Proteomes" id="UP000464214"/>
    </source>
</evidence>
<dbReference type="Gene3D" id="2.60.450.10">
    <property type="entry name" value="Lipopolysaccharide (LPS) transport protein A like domain"/>
    <property type="match status" value="2"/>
</dbReference>
<gene>
    <name evidence="5" type="ORF">GU926_07120</name>
</gene>
<keyword evidence="1 3" id="KW-0732">Signal</keyword>
<dbReference type="KEGG" id="nib:GU926_07120"/>
<accession>A0A6P1NXY7</accession>
<dbReference type="GO" id="GO:0030288">
    <property type="term" value="C:outer membrane-bounded periplasmic space"/>
    <property type="evidence" value="ECO:0007669"/>
    <property type="project" value="TreeGrafter"/>
</dbReference>
<dbReference type="InterPro" id="IPR005653">
    <property type="entry name" value="OstA-like_N"/>
</dbReference>
<evidence type="ECO:0000256" key="3">
    <source>
        <dbReference type="SAM" id="SignalP"/>
    </source>
</evidence>
<dbReference type="GO" id="GO:0009279">
    <property type="term" value="C:cell outer membrane"/>
    <property type="evidence" value="ECO:0007669"/>
    <property type="project" value="TreeGrafter"/>
</dbReference>
<dbReference type="InterPro" id="IPR052037">
    <property type="entry name" value="LPS_export_LptA"/>
</dbReference>
<protein>
    <recommendedName>
        <fullName evidence="4">Organic solvent tolerance-like N-terminal domain-containing protein</fullName>
    </recommendedName>
</protein>
<proteinExistence type="predicted"/>
<dbReference type="AlphaFoldDB" id="A0A6P1NXY7"/>
<dbReference type="EMBL" id="CP047897">
    <property type="protein sequence ID" value="QHL87214.1"/>
    <property type="molecule type" value="Genomic_DNA"/>
</dbReference>
<dbReference type="GO" id="GO:0017089">
    <property type="term" value="F:glycolipid transfer activity"/>
    <property type="evidence" value="ECO:0007669"/>
    <property type="project" value="TreeGrafter"/>
</dbReference>
<dbReference type="Proteomes" id="UP000464214">
    <property type="component" value="Chromosome"/>
</dbReference>